<gene>
    <name evidence="1" type="ORF">ALO47_00410</name>
</gene>
<dbReference type="PATRIC" id="fig|55398.3.peg.511"/>
<reference evidence="1 2" key="1">
    <citation type="submission" date="2015-09" db="EMBL/GenBank/DDBJ databases">
        <title>Genome announcement of multiple Pseudomonas syringae strains.</title>
        <authorList>
            <person name="Thakur S."/>
            <person name="Wang P.W."/>
            <person name="Gong Y."/>
            <person name="Weir B.S."/>
            <person name="Guttman D.S."/>
        </authorList>
    </citation>
    <scope>NUCLEOTIDE SEQUENCE [LARGE SCALE GENOMIC DNA]</scope>
    <source>
        <strain evidence="1 2">ICMP3882</strain>
    </source>
</reference>
<dbReference type="SUPFAM" id="SSF55729">
    <property type="entry name" value="Acyl-CoA N-acyltransferases (Nat)"/>
    <property type="match status" value="1"/>
</dbReference>
<accession>A0A0P9ZGF2</accession>
<dbReference type="AlphaFoldDB" id="A0A0P9ZGF2"/>
<dbReference type="InterPro" id="IPR016181">
    <property type="entry name" value="Acyl_CoA_acyltransferase"/>
</dbReference>
<protein>
    <submittedName>
        <fullName evidence="1">Uncharacterized protein</fullName>
    </submittedName>
</protein>
<evidence type="ECO:0000313" key="1">
    <source>
        <dbReference type="EMBL" id="KPY49847.1"/>
    </source>
</evidence>
<comment type="caution">
    <text evidence="1">The sequence shown here is derived from an EMBL/GenBank/DDBJ whole genome shotgun (WGS) entry which is preliminary data.</text>
</comment>
<evidence type="ECO:0000313" key="2">
    <source>
        <dbReference type="Proteomes" id="UP000050554"/>
    </source>
</evidence>
<dbReference type="Proteomes" id="UP000050554">
    <property type="component" value="Unassembled WGS sequence"/>
</dbReference>
<organism evidence="1 2">
    <name type="scientific">Pseudomonas syringae pv. ribicola</name>
    <dbReference type="NCBI Taxonomy" id="55398"/>
    <lineage>
        <taxon>Bacteria</taxon>
        <taxon>Pseudomonadati</taxon>
        <taxon>Pseudomonadota</taxon>
        <taxon>Gammaproteobacteria</taxon>
        <taxon>Pseudomonadales</taxon>
        <taxon>Pseudomonadaceae</taxon>
        <taxon>Pseudomonas</taxon>
    </lineage>
</organism>
<dbReference type="Gene3D" id="3.40.630.30">
    <property type="match status" value="1"/>
</dbReference>
<dbReference type="RefSeq" id="WP_004879633.1">
    <property type="nucleotide sequence ID" value="NZ_LJRF01000047.1"/>
</dbReference>
<proteinExistence type="predicted"/>
<name>A0A0P9ZGF2_PSESI</name>
<sequence length="89" mass="10017">MRKWITDDNLDSSFLQAIRDGVIDTGLGAEALHKLEALALERGWVDSIIETLDDGVAGWYQRIGYVLIAHIPRYCGPWNRHILLRSLAG</sequence>
<dbReference type="EMBL" id="LJRF01000047">
    <property type="protein sequence ID" value="KPY49847.1"/>
    <property type="molecule type" value="Genomic_DNA"/>
</dbReference>